<name>A0A915I489_ROMCU</name>
<dbReference type="AlphaFoldDB" id="A0A915I489"/>
<reference evidence="2" key="1">
    <citation type="submission" date="2022-11" db="UniProtKB">
        <authorList>
            <consortium name="WormBaseParasite"/>
        </authorList>
    </citation>
    <scope>IDENTIFICATION</scope>
</reference>
<protein>
    <submittedName>
        <fullName evidence="2">Uncharacterized protein</fullName>
    </submittedName>
</protein>
<evidence type="ECO:0000313" key="2">
    <source>
        <dbReference type="WBParaSite" id="nRc.2.0.1.t08943-RA"/>
    </source>
</evidence>
<accession>A0A915I489</accession>
<organism evidence="1 2">
    <name type="scientific">Romanomermis culicivorax</name>
    <name type="common">Nematode worm</name>
    <dbReference type="NCBI Taxonomy" id="13658"/>
    <lineage>
        <taxon>Eukaryota</taxon>
        <taxon>Metazoa</taxon>
        <taxon>Ecdysozoa</taxon>
        <taxon>Nematoda</taxon>
        <taxon>Enoplea</taxon>
        <taxon>Dorylaimia</taxon>
        <taxon>Mermithida</taxon>
        <taxon>Mermithoidea</taxon>
        <taxon>Mermithidae</taxon>
        <taxon>Romanomermis</taxon>
    </lineage>
</organism>
<dbReference type="WBParaSite" id="nRc.2.0.1.t08943-RA">
    <property type="protein sequence ID" value="nRc.2.0.1.t08943-RA"/>
    <property type="gene ID" value="nRc.2.0.1.g08943"/>
</dbReference>
<sequence>MECPGNQGRVKAKQLPSQIKVALSFRPVSWPHSSSSLSDDIGSLSGKSMTRPMHGWTLRRTPILRDGRMVAVGEGDASMMLTPLLTARNVSPKALAASVGKLVGAANGCHWATADSVWTLFFIIGSNVTIAEAGWGI</sequence>
<proteinExistence type="predicted"/>
<keyword evidence="1" id="KW-1185">Reference proteome</keyword>
<dbReference type="Proteomes" id="UP000887565">
    <property type="component" value="Unplaced"/>
</dbReference>
<evidence type="ECO:0000313" key="1">
    <source>
        <dbReference type="Proteomes" id="UP000887565"/>
    </source>
</evidence>